<evidence type="ECO:0000256" key="2">
    <source>
        <dbReference type="ARBA" id="ARBA00010617"/>
    </source>
</evidence>
<dbReference type="eggNOG" id="KOG0157">
    <property type="taxonomic scope" value="Eukaryota"/>
</dbReference>
<comment type="cofactor">
    <cofactor evidence="1">
        <name>heme</name>
        <dbReference type="ChEBI" id="CHEBI:30413"/>
    </cofactor>
</comment>
<proteinExistence type="inferred from homology"/>
<name>A0A059B8G1_EUCGR</name>
<evidence type="ECO:0000256" key="4">
    <source>
        <dbReference type="ARBA" id="ARBA00022723"/>
    </source>
</evidence>
<dbReference type="EMBL" id="KK198760">
    <property type="protein sequence ID" value="KCW62196.1"/>
    <property type="molecule type" value="Genomic_DNA"/>
</dbReference>
<evidence type="ECO:0000256" key="7">
    <source>
        <dbReference type="ARBA" id="ARBA00023033"/>
    </source>
</evidence>
<dbReference type="Gramene" id="KCW62196">
    <property type="protein sequence ID" value="KCW62196"/>
    <property type="gene ID" value="EUGRSUZ_H04854"/>
</dbReference>
<keyword evidence="5" id="KW-0560">Oxidoreductase</keyword>
<dbReference type="OMA" id="PGCLAKE"/>
<dbReference type="InParanoid" id="A0A059B8G1"/>
<dbReference type="GO" id="GO:0020037">
    <property type="term" value="F:heme binding"/>
    <property type="evidence" value="ECO:0007669"/>
    <property type="project" value="InterPro"/>
</dbReference>
<dbReference type="PANTHER" id="PTHR24296">
    <property type="entry name" value="CYTOCHROME P450"/>
    <property type="match status" value="1"/>
</dbReference>
<dbReference type="InterPro" id="IPR036396">
    <property type="entry name" value="Cyt_P450_sf"/>
</dbReference>
<evidence type="ECO:0000256" key="1">
    <source>
        <dbReference type="ARBA" id="ARBA00001971"/>
    </source>
</evidence>
<comment type="similarity">
    <text evidence="2">Belongs to the cytochrome P450 family.</text>
</comment>
<dbReference type="InterPro" id="IPR001128">
    <property type="entry name" value="Cyt_P450"/>
</dbReference>
<dbReference type="GO" id="GO:0005506">
    <property type="term" value="F:iron ion binding"/>
    <property type="evidence" value="ECO:0007669"/>
    <property type="project" value="InterPro"/>
</dbReference>
<evidence type="ECO:0008006" key="9">
    <source>
        <dbReference type="Google" id="ProtNLM"/>
    </source>
</evidence>
<keyword evidence="6" id="KW-0408">Iron</keyword>
<dbReference type="Pfam" id="PF00067">
    <property type="entry name" value="p450"/>
    <property type="match status" value="1"/>
</dbReference>
<organism evidence="8">
    <name type="scientific">Eucalyptus grandis</name>
    <name type="common">Flooded gum</name>
    <dbReference type="NCBI Taxonomy" id="71139"/>
    <lineage>
        <taxon>Eukaryota</taxon>
        <taxon>Viridiplantae</taxon>
        <taxon>Streptophyta</taxon>
        <taxon>Embryophyta</taxon>
        <taxon>Tracheophyta</taxon>
        <taxon>Spermatophyta</taxon>
        <taxon>Magnoliopsida</taxon>
        <taxon>eudicotyledons</taxon>
        <taxon>Gunneridae</taxon>
        <taxon>Pentapetalae</taxon>
        <taxon>rosids</taxon>
        <taxon>malvids</taxon>
        <taxon>Myrtales</taxon>
        <taxon>Myrtaceae</taxon>
        <taxon>Myrtoideae</taxon>
        <taxon>Eucalypteae</taxon>
        <taxon>Eucalyptus</taxon>
    </lineage>
</organism>
<evidence type="ECO:0000256" key="5">
    <source>
        <dbReference type="ARBA" id="ARBA00023002"/>
    </source>
</evidence>
<sequence length="272" mass="31388">MALIGFLEIFLAGICFAVLRLLSKSNDGFPRNWPLVGMLPALLLNPSHFHDWATGVVERSHGNFFVRFPWFSGMDMLVTADPANVHYIMSANFGNFPKGPEFKRVFDILGDGIFNSDSNLWSMQRRVAQVFMKDQRFHRFLSSTTRDKAENGLLRVLDELSQRGVTVDLQDLFHRFTFDSACRFVTGFDPGSLSVEFPEVRISKALGDAEEVIFYRHLYPEWFGTLQRLLGIGVEEKMRRAWEDIDQILGRDKLKFDNYEYLLLSVNKKSRN</sequence>
<dbReference type="AlphaFoldDB" id="A0A059B8G1"/>
<keyword evidence="4" id="KW-0479">Metal-binding</keyword>
<dbReference type="GO" id="GO:0004497">
    <property type="term" value="F:monooxygenase activity"/>
    <property type="evidence" value="ECO:0007669"/>
    <property type="project" value="UniProtKB-KW"/>
</dbReference>
<dbReference type="SUPFAM" id="SSF48264">
    <property type="entry name" value="Cytochrome P450"/>
    <property type="match status" value="1"/>
</dbReference>
<dbReference type="GO" id="GO:0016705">
    <property type="term" value="F:oxidoreductase activity, acting on paired donors, with incorporation or reduction of molecular oxygen"/>
    <property type="evidence" value="ECO:0007669"/>
    <property type="project" value="InterPro"/>
</dbReference>
<evidence type="ECO:0000256" key="6">
    <source>
        <dbReference type="ARBA" id="ARBA00023004"/>
    </source>
</evidence>
<protein>
    <recommendedName>
        <fullName evidence="9">Cytochrome P450</fullName>
    </recommendedName>
</protein>
<reference evidence="8" key="1">
    <citation type="submission" date="2013-07" db="EMBL/GenBank/DDBJ databases">
        <title>The genome of Eucalyptus grandis.</title>
        <authorList>
            <person name="Schmutz J."/>
            <person name="Hayes R."/>
            <person name="Myburg A."/>
            <person name="Tuskan G."/>
            <person name="Grattapaglia D."/>
            <person name="Rokhsar D.S."/>
        </authorList>
    </citation>
    <scope>NUCLEOTIDE SEQUENCE</scope>
    <source>
        <tissue evidence="8">Leaf extractions</tissue>
    </source>
</reference>
<evidence type="ECO:0000256" key="3">
    <source>
        <dbReference type="ARBA" id="ARBA00022617"/>
    </source>
</evidence>
<keyword evidence="3" id="KW-0349">Heme</keyword>
<keyword evidence="7" id="KW-0503">Monooxygenase</keyword>
<accession>A0A059B8G1</accession>
<gene>
    <name evidence="8" type="ORF">EUGRSUZ_H04854</name>
</gene>
<evidence type="ECO:0000313" key="8">
    <source>
        <dbReference type="EMBL" id="KCW62196.1"/>
    </source>
</evidence>
<dbReference type="Gene3D" id="1.10.630.10">
    <property type="entry name" value="Cytochrome P450"/>
    <property type="match status" value="1"/>
</dbReference>